<organism evidence="7 8">
    <name type="scientific">Atopococcus tabaci</name>
    <dbReference type="NCBI Taxonomy" id="269774"/>
    <lineage>
        <taxon>Bacteria</taxon>
        <taxon>Bacillati</taxon>
        <taxon>Bacillota</taxon>
        <taxon>Bacilli</taxon>
        <taxon>Lactobacillales</taxon>
        <taxon>Carnobacteriaceae</taxon>
        <taxon>Atopococcus</taxon>
    </lineage>
</organism>
<proteinExistence type="inferred from homology"/>
<dbReference type="InterPro" id="IPR051608">
    <property type="entry name" value="RQC_Subunit_NEMF"/>
</dbReference>
<sequence>MSFDGVFTRAVVNELDQALAGGRINKVDQPFENEAVITIRNQRKNYSLLLSAHPQYARIHLTHLSYQNPMQPPQFVMVLRKYLNRAVLERIEQYENDRIVHFHFQNRDELGDEKELILICELMGRHSNIILIDQAEGRILESLRHVPPAVNSYRTLLPGAEFKPAPAQDKFNPFDVEAETLVAALKNSQKDALGNQIMETCQGIGRDTAREIALRSGQMAIQVPETLEQLEKKLTNPEYSPCQYFDQTKSYFTPLPFQIYEDLESQSYPSLSELLDAFYSDKASKDRAHQMSRELDTLVKNEIKKNRKKLQKQEEEYAETETADDWRIKGEVLTAYMHQVQAGMEEITLPNFYDDEKEIQIELDPQKSPAENAQSLFSNYQKLKNRRSHLSQLIVSTRQELDYWESVQTQLDLAQPEDIEDIREELIAEGYIRQKRKKKKKKRTQKAKAHAYVTSDGVSVSVGRNNRQNDELTMKTANKNHYWFHTKDIPGSHVILHTDQPSDQAVQEAAEIAAYHSKAQASSNVPVDYVEVKQVRKPKGAKPGFVIYDNHKTSFVTPSKRVIDQRKIKED</sequence>
<evidence type="ECO:0000256" key="1">
    <source>
        <dbReference type="ARBA" id="ARBA00022555"/>
    </source>
</evidence>
<evidence type="ECO:0000256" key="3">
    <source>
        <dbReference type="ARBA" id="ARBA00022884"/>
    </source>
</evidence>
<evidence type="ECO:0000313" key="8">
    <source>
        <dbReference type="Proteomes" id="UP001171751"/>
    </source>
</evidence>
<dbReference type="Gene3D" id="1.10.8.50">
    <property type="match status" value="1"/>
</dbReference>
<name>A0AA43RLN3_9LACT</name>
<comment type="similarity">
    <text evidence="5">Belongs to the NEMF family.</text>
</comment>
<evidence type="ECO:0000259" key="6">
    <source>
        <dbReference type="Pfam" id="PF05670"/>
    </source>
</evidence>
<reference evidence="7" key="1">
    <citation type="submission" date="2023-07" db="EMBL/GenBank/DDBJ databases">
        <title>Between Cages and Wild: Unraveling the Impact of Captivity on Animal Microbiomes and Antimicrobial Resistance.</title>
        <authorList>
            <person name="Schmartz G.P."/>
            <person name="Rehner J."/>
            <person name="Schuff M.J."/>
            <person name="Becker S.L."/>
            <person name="Kravczyk M."/>
            <person name="Gurevich A."/>
            <person name="Francke R."/>
            <person name="Mueller R."/>
            <person name="Keller V."/>
            <person name="Keller A."/>
        </authorList>
    </citation>
    <scope>NUCLEOTIDE SEQUENCE</scope>
    <source>
        <strain evidence="7">S39M_St_73</strain>
    </source>
</reference>
<comment type="caution">
    <text evidence="7">The sequence shown here is derived from an EMBL/GenBank/DDBJ whole genome shotgun (WGS) entry which is preliminary data.</text>
</comment>
<keyword evidence="1 5" id="KW-0820">tRNA-binding</keyword>
<evidence type="ECO:0000256" key="4">
    <source>
        <dbReference type="ARBA" id="ARBA00022917"/>
    </source>
</evidence>
<evidence type="ECO:0000313" key="7">
    <source>
        <dbReference type="EMBL" id="MDO5456804.1"/>
    </source>
</evidence>
<feature type="domain" description="NFACT RNA-binding" evidence="6">
    <location>
        <begin position="448"/>
        <end position="540"/>
    </location>
</feature>
<keyword evidence="3 5" id="KW-0694">RNA-binding</keyword>
<accession>A0AA43RLN3</accession>
<dbReference type="GO" id="GO:0000049">
    <property type="term" value="F:tRNA binding"/>
    <property type="evidence" value="ECO:0007669"/>
    <property type="project" value="UniProtKB-UniRule"/>
</dbReference>
<dbReference type="Gene3D" id="3.40.970.40">
    <property type="entry name" value="fibrinogen binding protein from staphylococcus aureus domain like"/>
    <property type="match status" value="1"/>
</dbReference>
<keyword evidence="4 5" id="KW-0648">Protein biosynthesis</keyword>
<dbReference type="InterPro" id="IPR043682">
    <property type="entry name" value="RqcH_bacterial"/>
</dbReference>
<dbReference type="EMBL" id="JAUNQW010000001">
    <property type="protein sequence ID" value="MDO5456804.1"/>
    <property type="molecule type" value="Genomic_DNA"/>
</dbReference>
<dbReference type="InterPro" id="IPR008532">
    <property type="entry name" value="NFACT_RNA-bd"/>
</dbReference>
<evidence type="ECO:0000256" key="2">
    <source>
        <dbReference type="ARBA" id="ARBA00022730"/>
    </source>
</evidence>
<dbReference type="PANTHER" id="PTHR15239:SF6">
    <property type="entry name" value="RIBOSOME QUALITY CONTROL COMPLEX SUBUNIT NEMF"/>
    <property type="match status" value="1"/>
</dbReference>
<dbReference type="GO" id="GO:0019843">
    <property type="term" value="F:rRNA binding"/>
    <property type="evidence" value="ECO:0007669"/>
    <property type="project" value="UniProtKB-UniRule"/>
</dbReference>
<dbReference type="GO" id="GO:1990112">
    <property type="term" value="C:RQC complex"/>
    <property type="evidence" value="ECO:0007669"/>
    <property type="project" value="TreeGrafter"/>
</dbReference>
<evidence type="ECO:0000256" key="5">
    <source>
        <dbReference type="HAMAP-Rule" id="MF_00844"/>
    </source>
</evidence>
<dbReference type="GO" id="GO:0043023">
    <property type="term" value="F:ribosomal large subunit binding"/>
    <property type="evidence" value="ECO:0007669"/>
    <property type="project" value="UniProtKB-UniRule"/>
</dbReference>
<gene>
    <name evidence="5" type="primary">rqcH</name>
    <name evidence="7" type="ORF">Q4F26_00525</name>
</gene>
<dbReference type="AlphaFoldDB" id="A0AA43RLN3"/>
<dbReference type="Pfam" id="PF05670">
    <property type="entry name" value="NFACT-R_1"/>
    <property type="match status" value="1"/>
</dbReference>
<dbReference type="GO" id="GO:0072344">
    <property type="term" value="P:rescue of stalled ribosome"/>
    <property type="evidence" value="ECO:0007669"/>
    <property type="project" value="UniProtKB-UniRule"/>
</dbReference>
<comment type="function">
    <text evidence="5">Key component of the ribosome quality control system (RQC), a ribosome-associated complex that mediates the extraction of incompletely synthesized nascent chains from stalled ribosomes and their subsequent degradation. RqcH recruits Ala-charged tRNA, and with RqcP directs the elongation of stalled nascent chains on 50S ribosomal subunits, leading to non-templated C-terminal alanine extensions (Ala tail). The Ala tail promotes nascent chain degradation. May add between 1 and at least 8 Ala residues. Binds to stalled 50S ribosomal subunits.</text>
</comment>
<dbReference type="PANTHER" id="PTHR15239">
    <property type="entry name" value="NUCLEAR EXPORT MEDIATOR FACTOR NEMF"/>
    <property type="match status" value="1"/>
</dbReference>
<dbReference type="FunFam" id="2.30.310.10:FF:000004">
    <property type="entry name" value="Fibronectin-binding protein A"/>
    <property type="match status" value="1"/>
</dbReference>
<dbReference type="Proteomes" id="UP001171751">
    <property type="component" value="Unassembled WGS sequence"/>
</dbReference>
<dbReference type="HAMAP" id="MF_00844_B">
    <property type="entry name" value="RqcH_B"/>
    <property type="match status" value="1"/>
</dbReference>
<dbReference type="Pfam" id="PF05833">
    <property type="entry name" value="NFACT_N"/>
    <property type="match status" value="1"/>
</dbReference>
<keyword evidence="2 5" id="KW-0699">rRNA-binding</keyword>
<comment type="subunit">
    <text evidence="5">Associates with stalled 50S ribosomal subunits. Binds to RqcP.</text>
</comment>
<dbReference type="Gene3D" id="2.30.310.10">
    <property type="entry name" value="ibrinogen binding protein from staphylococcus aureus domain"/>
    <property type="match status" value="1"/>
</dbReference>
<keyword evidence="8" id="KW-1185">Reference proteome</keyword>
<protein>
    <recommendedName>
        <fullName evidence="5">Rqc2 homolog RqcH</fullName>
        <shortName evidence="5">RqcH</shortName>
    </recommendedName>
</protein>